<evidence type="ECO:0000313" key="3">
    <source>
        <dbReference type="Proteomes" id="UP000580043"/>
    </source>
</evidence>
<evidence type="ECO:0000313" key="2">
    <source>
        <dbReference type="EMBL" id="NML27652.1"/>
    </source>
</evidence>
<dbReference type="InterPro" id="IPR052340">
    <property type="entry name" value="RNase_Y/CdgJ"/>
</dbReference>
<organism evidence="2 3">
    <name type="scientific">Zoogloea dura</name>
    <dbReference type="NCBI Taxonomy" id="2728840"/>
    <lineage>
        <taxon>Bacteria</taxon>
        <taxon>Pseudomonadati</taxon>
        <taxon>Pseudomonadota</taxon>
        <taxon>Betaproteobacteria</taxon>
        <taxon>Rhodocyclales</taxon>
        <taxon>Zoogloeaceae</taxon>
        <taxon>Zoogloea</taxon>
    </lineage>
</organism>
<dbReference type="EMBL" id="JABBGA010000017">
    <property type="protein sequence ID" value="NML27652.1"/>
    <property type="molecule type" value="Genomic_DNA"/>
</dbReference>
<dbReference type="PROSITE" id="PS51833">
    <property type="entry name" value="HDOD"/>
    <property type="match status" value="1"/>
</dbReference>
<accession>A0A848G915</accession>
<evidence type="ECO:0000259" key="1">
    <source>
        <dbReference type="PROSITE" id="PS51833"/>
    </source>
</evidence>
<dbReference type="SUPFAM" id="SSF109604">
    <property type="entry name" value="HD-domain/PDEase-like"/>
    <property type="match status" value="1"/>
</dbReference>
<dbReference type="Proteomes" id="UP000580043">
    <property type="component" value="Unassembled WGS sequence"/>
</dbReference>
<dbReference type="PANTHER" id="PTHR33525">
    <property type="match status" value="1"/>
</dbReference>
<dbReference type="Pfam" id="PF08668">
    <property type="entry name" value="HDOD"/>
    <property type="match status" value="1"/>
</dbReference>
<gene>
    <name evidence="2" type="ORF">HHL15_17990</name>
</gene>
<dbReference type="Gene3D" id="1.10.3210.10">
    <property type="entry name" value="Hypothetical protein af1432"/>
    <property type="match status" value="1"/>
</dbReference>
<dbReference type="RefSeq" id="WP_169147190.1">
    <property type="nucleotide sequence ID" value="NZ_JABBGA010000017.1"/>
</dbReference>
<dbReference type="AlphaFoldDB" id="A0A848G915"/>
<proteinExistence type="predicted"/>
<keyword evidence="3" id="KW-1185">Reference proteome</keyword>
<sequence length="283" mass="31071">MSLPDPAEVDRLLKGISIPPRPEVLTRLQKEIDSPNMSLTTVAQIINSDVALAAAVMKVANSPGFGLSRKVSTVQQAIPVLGSRTLASLVAGVTLRNSLSSGPVRLDRFWDSSLRCAQLCARLTREFRGVPAEHAYTFGLFHDCGIAVLMQRFPDYRDTLQLANNDTSRPFTEVEEAQHATHHAVIGYLLTRNWGLPEDISQATLLHHDLGIFDGNADAAAARCRTLVSLAELAGCYVGSFMRMNEDSSWLRSRSAVMAHLGLGENDFHDLREMAFELLEQVS</sequence>
<feature type="domain" description="HDOD" evidence="1">
    <location>
        <begin position="18"/>
        <end position="210"/>
    </location>
</feature>
<protein>
    <submittedName>
        <fullName evidence="2">HDOD domain-containing protein</fullName>
    </submittedName>
</protein>
<comment type="caution">
    <text evidence="2">The sequence shown here is derived from an EMBL/GenBank/DDBJ whole genome shotgun (WGS) entry which is preliminary data.</text>
</comment>
<dbReference type="PANTHER" id="PTHR33525:SF6">
    <property type="entry name" value="HDOD DOMAIN-CONTAINING PROTEIN"/>
    <property type="match status" value="1"/>
</dbReference>
<name>A0A848G915_9RHOO</name>
<dbReference type="InterPro" id="IPR013976">
    <property type="entry name" value="HDOD"/>
</dbReference>
<reference evidence="2 3" key="1">
    <citation type="submission" date="2020-04" db="EMBL/GenBank/DDBJ databases">
        <title>Zoogloea sp. G-4-1-14 isolated from soil.</title>
        <authorList>
            <person name="Dahal R.H."/>
        </authorList>
    </citation>
    <scope>NUCLEOTIDE SEQUENCE [LARGE SCALE GENOMIC DNA]</scope>
    <source>
        <strain evidence="2 3">G-4-1-14</strain>
    </source>
</reference>